<keyword evidence="3" id="KW-1185">Reference proteome</keyword>
<comment type="caution">
    <text evidence="2">The sequence shown here is derived from an EMBL/GenBank/DDBJ whole genome shotgun (WGS) entry which is preliminary data.</text>
</comment>
<evidence type="ECO:0000313" key="2">
    <source>
        <dbReference type="EMBL" id="RFU38706.1"/>
    </source>
</evidence>
<reference evidence="2 3" key="1">
    <citation type="submission" date="2018-08" db="EMBL/GenBank/DDBJ databases">
        <title>Actinomadura jelena sp. nov., a novel Actinomycete isolated from soil in Chad.</title>
        <authorList>
            <person name="Shi L."/>
        </authorList>
    </citation>
    <scope>NUCLEOTIDE SEQUENCE [LARGE SCALE GENOMIC DNA]</scope>
    <source>
        <strain evidence="2 3">NEAU-G17</strain>
    </source>
</reference>
<dbReference type="EMBL" id="QURH01000725">
    <property type="protein sequence ID" value="RFU38706.1"/>
    <property type="molecule type" value="Genomic_DNA"/>
</dbReference>
<evidence type="ECO:0000256" key="1">
    <source>
        <dbReference type="SAM" id="MobiDB-lite"/>
    </source>
</evidence>
<accession>A0A372JFX1</accession>
<gene>
    <name evidence="2" type="ORF">DZF91_26275</name>
</gene>
<feature type="non-terminal residue" evidence="2">
    <location>
        <position position="1"/>
    </location>
</feature>
<protein>
    <submittedName>
        <fullName evidence="2">tRNA pseudouridine(38-40) synthase TruA</fullName>
    </submittedName>
</protein>
<feature type="compositionally biased region" description="Basic residues" evidence="1">
    <location>
        <begin position="10"/>
        <end position="32"/>
    </location>
</feature>
<organism evidence="2 3">
    <name type="scientific">Actinomadura logoneensis</name>
    <dbReference type="NCBI Taxonomy" id="2293572"/>
    <lineage>
        <taxon>Bacteria</taxon>
        <taxon>Bacillati</taxon>
        <taxon>Actinomycetota</taxon>
        <taxon>Actinomycetes</taxon>
        <taxon>Streptosporangiales</taxon>
        <taxon>Thermomonosporaceae</taxon>
        <taxon>Actinomadura</taxon>
    </lineage>
</organism>
<name>A0A372JFX1_9ACTN</name>
<feature type="compositionally biased region" description="Low complexity" evidence="1">
    <location>
        <begin position="33"/>
        <end position="43"/>
    </location>
</feature>
<sequence length="51" mass="5793">GAPGRSGRPPPRHPRPFPRRRPPRPRRQRQRRPQSPTPCRTGCGRPGGPPR</sequence>
<dbReference type="Proteomes" id="UP000261811">
    <property type="component" value="Unassembled WGS sequence"/>
</dbReference>
<evidence type="ECO:0000313" key="3">
    <source>
        <dbReference type="Proteomes" id="UP000261811"/>
    </source>
</evidence>
<proteinExistence type="predicted"/>
<dbReference type="AlphaFoldDB" id="A0A372JFX1"/>
<feature type="region of interest" description="Disordered" evidence="1">
    <location>
        <begin position="1"/>
        <end position="51"/>
    </location>
</feature>